<protein>
    <submittedName>
        <fullName evidence="1">Uncharacterized protein</fullName>
    </submittedName>
</protein>
<organism evidence="1">
    <name type="scientific">marine sediment metagenome</name>
    <dbReference type="NCBI Taxonomy" id="412755"/>
    <lineage>
        <taxon>unclassified sequences</taxon>
        <taxon>metagenomes</taxon>
        <taxon>ecological metagenomes</taxon>
    </lineage>
</organism>
<gene>
    <name evidence="1" type="ORF">LCGC14_0377380</name>
</gene>
<sequence length="153" mass="16956">MLKFTGTEPCGIDGCLVIEEKELFGATPVTFFEGPPDAAALKPGDLGVNIDLFRQVKVHYNKAKENIACRVLVDICLDIQESGYLGRMDDSAERLSTTVVTVQRWRSRFADTGLLKRQNRNGLYSVDPKVAIRMNSEGAAIKPTSDKKAIFKF</sequence>
<evidence type="ECO:0000313" key="1">
    <source>
        <dbReference type="EMBL" id="KKN75740.1"/>
    </source>
</evidence>
<comment type="caution">
    <text evidence="1">The sequence shown here is derived from an EMBL/GenBank/DDBJ whole genome shotgun (WGS) entry which is preliminary data.</text>
</comment>
<name>A0A0F9T354_9ZZZZ</name>
<accession>A0A0F9T354</accession>
<dbReference type="EMBL" id="LAZR01000304">
    <property type="protein sequence ID" value="KKN75740.1"/>
    <property type="molecule type" value="Genomic_DNA"/>
</dbReference>
<dbReference type="AlphaFoldDB" id="A0A0F9T354"/>
<proteinExistence type="predicted"/>
<reference evidence="1" key="1">
    <citation type="journal article" date="2015" name="Nature">
        <title>Complex archaea that bridge the gap between prokaryotes and eukaryotes.</title>
        <authorList>
            <person name="Spang A."/>
            <person name="Saw J.H."/>
            <person name="Jorgensen S.L."/>
            <person name="Zaremba-Niedzwiedzka K."/>
            <person name="Martijn J."/>
            <person name="Lind A.E."/>
            <person name="van Eijk R."/>
            <person name="Schleper C."/>
            <person name="Guy L."/>
            <person name="Ettema T.J."/>
        </authorList>
    </citation>
    <scope>NUCLEOTIDE SEQUENCE</scope>
</reference>